<comment type="caution">
    <text evidence="1">The sequence shown here is derived from an EMBL/GenBank/DDBJ whole genome shotgun (WGS) entry which is preliminary data.</text>
</comment>
<name>A0ABQ6HQW3_9MICO</name>
<keyword evidence="2" id="KW-1185">Reference proteome</keyword>
<evidence type="ECO:0000313" key="2">
    <source>
        <dbReference type="Proteomes" id="UP001157109"/>
    </source>
</evidence>
<gene>
    <name evidence="1" type="ORF">GCM10025862_20900</name>
</gene>
<evidence type="ECO:0000313" key="1">
    <source>
        <dbReference type="EMBL" id="GMA20069.1"/>
    </source>
</evidence>
<dbReference type="Proteomes" id="UP001157109">
    <property type="component" value="Unassembled WGS sequence"/>
</dbReference>
<reference evidence="2" key="1">
    <citation type="journal article" date="2019" name="Int. J. Syst. Evol. Microbiol.">
        <title>The Global Catalogue of Microorganisms (GCM) 10K type strain sequencing project: providing services to taxonomists for standard genome sequencing and annotation.</title>
        <authorList>
            <consortium name="The Broad Institute Genomics Platform"/>
            <consortium name="The Broad Institute Genome Sequencing Center for Infectious Disease"/>
            <person name="Wu L."/>
            <person name="Ma J."/>
        </authorList>
    </citation>
    <scope>NUCLEOTIDE SEQUENCE [LARGE SCALE GENOMIC DNA]</scope>
    <source>
        <strain evidence="2">NBRC 105830</strain>
    </source>
</reference>
<sequence>MATTEGEGVPPPVGAGLCAPALDVAAAVEADVLALGVVVVDAVAGAVAVGAVAGEPPHPLSPRAAPSASASARWGRDVAVHVGVGWAAGIVTSIGRS</sequence>
<proteinExistence type="predicted"/>
<organism evidence="1 2">
    <name type="scientific">Arsenicicoccus piscis</name>
    <dbReference type="NCBI Taxonomy" id="673954"/>
    <lineage>
        <taxon>Bacteria</taxon>
        <taxon>Bacillati</taxon>
        <taxon>Actinomycetota</taxon>
        <taxon>Actinomycetes</taxon>
        <taxon>Micrococcales</taxon>
        <taxon>Intrasporangiaceae</taxon>
        <taxon>Arsenicicoccus</taxon>
    </lineage>
</organism>
<dbReference type="EMBL" id="BSUJ01000001">
    <property type="protein sequence ID" value="GMA20069.1"/>
    <property type="molecule type" value="Genomic_DNA"/>
</dbReference>
<protein>
    <submittedName>
        <fullName evidence="1">Uncharacterized protein</fullName>
    </submittedName>
</protein>
<accession>A0ABQ6HQW3</accession>